<sequence>MIFLAGLLDGYRPQLIEQYLLLYTIIMSVLVIYWLYLDAASFPQKRPRGFAIIASLFFFPIGIWLHLMQTRSPSRGTLLTVIVIAVYLSAYIGGYFTGEALA</sequence>
<name>A0A0N0E7S3_9HYPH</name>
<gene>
    <name evidence="2" type="ORF">SU32_07990</name>
</gene>
<keyword evidence="1" id="KW-0472">Membrane</keyword>
<feature type="transmembrane region" description="Helical" evidence="1">
    <location>
        <begin position="20"/>
        <end position="37"/>
    </location>
</feature>
<dbReference type="STRING" id="1514904.SU32_07990"/>
<protein>
    <submittedName>
        <fullName evidence="2">Uncharacterized protein</fullName>
    </submittedName>
</protein>
<proteinExistence type="predicted"/>
<feature type="transmembrane region" description="Helical" evidence="1">
    <location>
        <begin position="79"/>
        <end position="98"/>
    </location>
</feature>
<dbReference type="PATRIC" id="fig|1514904.3.peg.416"/>
<evidence type="ECO:0000256" key="1">
    <source>
        <dbReference type="SAM" id="Phobius"/>
    </source>
</evidence>
<comment type="caution">
    <text evidence="2">The sequence shown here is derived from an EMBL/GenBank/DDBJ whole genome shotgun (WGS) entry which is preliminary data.</text>
</comment>
<dbReference type="AlphaFoldDB" id="A0A0N0E7S3"/>
<evidence type="ECO:0000313" key="3">
    <source>
        <dbReference type="Proteomes" id="UP000038011"/>
    </source>
</evidence>
<dbReference type="Proteomes" id="UP000038011">
    <property type="component" value="Unassembled WGS sequence"/>
</dbReference>
<organism evidence="2 3">
    <name type="scientific">Ahrensia marina</name>
    <dbReference type="NCBI Taxonomy" id="1514904"/>
    <lineage>
        <taxon>Bacteria</taxon>
        <taxon>Pseudomonadati</taxon>
        <taxon>Pseudomonadota</taxon>
        <taxon>Alphaproteobacteria</taxon>
        <taxon>Hyphomicrobiales</taxon>
        <taxon>Ahrensiaceae</taxon>
        <taxon>Ahrensia</taxon>
    </lineage>
</organism>
<dbReference type="EMBL" id="JXMU01000010">
    <property type="protein sequence ID" value="KPB01512.1"/>
    <property type="molecule type" value="Genomic_DNA"/>
</dbReference>
<feature type="transmembrane region" description="Helical" evidence="1">
    <location>
        <begin position="49"/>
        <end position="67"/>
    </location>
</feature>
<keyword evidence="1" id="KW-0812">Transmembrane</keyword>
<keyword evidence="1" id="KW-1133">Transmembrane helix</keyword>
<evidence type="ECO:0000313" key="2">
    <source>
        <dbReference type="EMBL" id="KPB01512.1"/>
    </source>
</evidence>
<accession>A0A0N0E7S3</accession>
<keyword evidence="3" id="KW-1185">Reference proteome</keyword>
<reference evidence="2 3" key="1">
    <citation type="submission" date="2015-01" db="EMBL/GenBank/DDBJ databases">
        <title>Ahrensia donghaiensis sp. nov., a novel dimethylsulphoniopropionate-cleavage bacterium isolated from seawater and emended descriptions of the genus Ahrensia and Ahrensia kielensis.</title>
        <authorList>
            <person name="Liu J."/>
        </authorList>
    </citation>
    <scope>NUCLEOTIDE SEQUENCE [LARGE SCALE GENOMIC DNA]</scope>
    <source>
        <strain evidence="2 3">LZD062</strain>
    </source>
</reference>